<evidence type="ECO:0000313" key="4">
    <source>
        <dbReference type="Proteomes" id="UP000321820"/>
    </source>
</evidence>
<keyword evidence="2" id="KW-0812">Transmembrane</keyword>
<feature type="transmembrane region" description="Helical" evidence="2">
    <location>
        <begin position="255"/>
        <end position="274"/>
    </location>
</feature>
<evidence type="ECO:0000313" key="3">
    <source>
        <dbReference type="EMBL" id="QEE27693.1"/>
    </source>
</evidence>
<keyword evidence="2" id="KW-1133">Transmembrane helix</keyword>
<evidence type="ECO:0000256" key="2">
    <source>
        <dbReference type="SAM" id="Phobius"/>
    </source>
</evidence>
<dbReference type="Proteomes" id="UP000321820">
    <property type="component" value="Chromosome"/>
</dbReference>
<feature type="compositionally biased region" description="Pro residues" evidence="1">
    <location>
        <begin position="300"/>
        <end position="318"/>
    </location>
</feature>
<proteinExistence type="predicted"/>
<gene>
    <name evidence="3" type="ORF">FTW19_06605</name>
</gene>
<dbReference type="RefSeq" id="WP_147646883.1">
    <property type="nucleotide sequence ID" value="NZ_CP042806.1"/>
</dbReference>
<keyword evidence="2" id="KW-0472">Membrane</keyword>
<dbReference type="KEGG" id="talb:FTW19_06605"/>
<evidence type="ECO:0000256" key="1">
    <source>
        <dbReference type="SAM" id="MobiDB-lite"/>
    </source>
</evidence>
<evidence type="ECO:0008006" key="5">
    <source>
        <dbReference type="Google" id="ProtNLM"/>
    </source>
</evidence>
<accession>A0A5B9E5Z4</accession>
<feature type="transmembrane region" description="Helical" evidence="2">
    <location>
        <begin position="227"/>
        <end position="249"/>
    </location>
</feature>
<organism evidence="3 4">
    <name type="scientific">Terriglobus albidus</name>
    <dbReference type="NCBI Taxonomy" id="1592106"/>
    <lineage>
        <taxon>Bacteria</taxon>
        <taxon>Pseudomonadati</taxon>
        <taxon>Acidobacteriota</taxon>
        <taxon>Terriglobia</taxon>
        <taxon>Terriglobales</taxon>
        <taxon>Acidobacteriaceae</taxon>
        <taxon>Terriglobus</taxon>
    </lineage>
</organism>
<sequence length="326" mass="36720">METNRRPLLLPGLHMALHHWRAIAWTYALQLLLTVLFTLGVHHQLAALLSHSLVSTRLTSGFDVTLLAEVFRGIRQPPYAGRQQWYLSSFVFAIVNLILTPGVLYAYVTGERACLHRLQYQGFRYFWRFVRIALVAVILFTAVLSPLASLRSFVSDRLDAAGVLGKPHFLAVLPMTLLLLLVACLIRLYFDLVEVYAIQLGLNNEYRVYKAYAPAWDALRFRFTGPYLAFTFLTFAGIACIAAAAWLAIHRLAAPGSLGIFLLLQSGILLDLVTRFWQRAVEVRLVEDMPANNPELNEDPPAPVPISPWPRPNPFPPHPEPEIPES</sequence>
<feature type="transmembrane region" description="Helical" evidence="2">
    <location>
        <begin position="129"/>
        <end position="148"/>
    </location>
</feature>
<feature type="transmembrane region" description="Helical" evidence="2">
    <location>
        <begin position="85"/>
        <end position="108"/>
    </location>
</feature>
<name>A0A5B9E5Z4_9BACT</name>
<dbReference type="AlphaFoldDB" id="A0A5B9E5Z4"/>
<reference evidence="3 4" key="1">
    <citation type="submission" date="2019-08" db="EMBL/GenBank/DDBJ databases">
        <title>Complete genome sequence of Terriglobus albidus strain ORNL.</title>
        <authorList>
            <person name="Podar M."/>
        </authorList>
    </citation>
    <scope>NUCLEOTIDE SEQUENCE [LARGE SCALE GENOMIC DNA]</scope>
    <source>
        <strain evidence="3 4">ORNL</strain>
    </source>
</reference>
<dbReference type="OrthoDB" id="112407at2"/>
<feature type="transmembrane region" description="Helical" evidence="2">
    <location>
        <begin position="168"/>
        <end position="190"/>
    </location>
</feature>
<protein>
    <recommendedName>
        <fullName evidence="5">DUF975 family protein</fullName>
    </recommendedName>
</protein>
<dbReference type="EMBL" id="CP042806">
    <property type="protein sequence ID" value="QEE27693.1"/>
    <property type="molecule type" value="Genomic_DNA"/>
</dbReference>
<keyword evidence="4" id="KW-1185">Reference proteome</keyword>
<feature type="region of interest" description="Disordered" evidence="1">
    <location>
        <begin position="292"/>
        <end position="326"/>
    </location>
</feature>
<feature type="transmembrane region" description="Helical" evidence="2">
    <location>
        <begin position="20"/>
        <end position="41"/>
    </location>
</feature>